<dbReference type="EMBL" id="FOMD01000001">
    <property type="protein sequence ID" value="SFC34980.1"/>
    <property type="molecule type" value="Genomic_DNA"/>
</dbReference>
<feature type="compositionally biased region" description="Low complexity" evidence="1">
    <location>
        <begin position="63"/>
        <end position="73"/>
    </location>
</feature>
<reference evidence="4" key="1">
    <citation type="submission" date="2016-10" db="EMBL/GenBank/DDBJ databases">
        <authorList>
            <person name="Varghese N."/>
            <person name="Submissions S."/>
        </authorList>
    </citation>
    <scope>NUCLEOTIDE SEQUENCE [LARGE SCALE GENOMIC DNA]</scope>
    <source>
        <strain evidence="4">DSM 45962</strain>
    </source>
</reference>
<evidence type="ECO:0000256" key="2">
    <source>
        <dbReference type="SAM" id="Phobius"/>
    </source>
</evidence>
<feature type="compositionally biased region" description="Gly residues" evidence="1">
    <location>
        <begin position="49"/>
        <end position="62"/>
    </location>
</feature>
<dbReference type="OrthoDB" id="5191398at2"/>
<evidence type="ECO:0000313" key="3">
    <source>
        <dbReference type="EMBL" id="SFC34980.1"/>
    </source>
</evidence>
<dbReference type="AlphaFoldDB" id="A0A1I1IP23"/>
<feature type="transmembrane region" description="Helical" evidence="2">
    <location>
        <begin position="93"/>
        <end position="114"/>
    </location>
</feature>
<proteinExistence type="predicted"/>
<dbReference type="Proteomes" id="UP000199022">
    <property type="component" value="Unassembled WGS sequence"/>
</dbReference>
<name>A0A1I1IP23_9ACTN</name>
<accession>A0A1I1IP23</accession>
<organism evidence="3 4">
    <name type="scientific">Klenkia taihuensis</name>
    <dbReference type="NCBI Taxonomy" id="1225127"/>
    <lineage>
        <taxon>Bacteria</taxon>
        <taxon>Bacillati</taxon>
        <taxon>Actinomycetota</taxon>
        <taxon>Actinomycetes</taxon>
        <taxon>Geodermatophilales</taxon>
        <taxon>Geodermatophilaceae</taxon>
        <taxon>Klenkia</taxon>
    </lineage>
</organism>
<keyword evidence="2" id="KW-0472">Membrane</keyword>
<keyword evidence="4" id="KW-1185">Reference proteome</keyword>
<keyword evidence="2" id="KW-1133">Transmembrane helix</keyword>
<feature type="transmembrane region" description="Helical" evidence="2">
    <location>
        <begin position="197"/>
        <end position="217"/>
    </location>
</feature>
<gene>
    <name evidence="3" type="ORF">SAMN05661030_0748</name>
</gene>
<sequence>MTSGQGNPGDWGQPGQGQPPQGQPYGQQPGYQQGQPGYGQQPGYQQGYGQQGYGQQGYGQQPGGYPAAPNAGWGPQGPAGPAPARPATVTNGIYAFVAATVLGLIGSIVTFLNLQTILDNAYRDAGIDPDSVDASLSGVGNGAATAGAVIGLIFFAAYCAVIWFAYQGKNWARIVLFVLGGLSLLSVFNIAGTGVALITILSILQLVLIAAGIFFLAQKASSQWYAAMKGR</sequence>
<feature type="transmembrane region" description="Helical" evidence="2">
    <location>
        <begin position="143"/>
        <end position="164"/>
    </location>
</feature>
<feature type="region of interest" description="Disordered" evidence="1">
    <location>
        <begin position="1"/>
        <end position="84"/>
    </location>
</feature>
<keyword evidence="2" id="KW-0812">Transmembrane</keyword>
<feature type="compositionally biased region" description="Gly residues" evidence="1">
    <location>
        <begin position="1"/>
        <end position="15"/>
    </location>
</feature>
<dbReference type="SUPFAM" id="SSF81995">
    <property type="entry name" value="beta-sandwich domain of Sec23/24"/>
    <property type="match status" value="1"/>
</dbReference>
<evidence type="ECO:0000313" key="4">
    <source>
        <dbReference type="Proteomes" id="UP000199022"/>
    </source>
</evidence>
<feature type="transmembrane region" description="Helical" evidence="2">
    <location>
        <begin position="171"/>
        <end position="191"/>
    </location>
</feature>
<feature type="compositionally biased region" description="Low complexity" evidence="1">
    <location>
        <begin position="16"/>
        <end position="48"/>
    </location>
</feature>
<protein>
    <submittedName>
        <fullName evidence="3">Uncharacterized protein</fullName>
    </submittedName>
</protein>
<dbReference type="RefSeq" id="WP_091554794.1">
    <property type="nucleotide sequence ID" value="NZ_BNAC01000002.1"/>
</dbReference>
<evidence type="ECO:0000256" key="1">
    <source>
        <dbReference type="SAM" id="MobiDB-lite"/>
    </source>
</evidence>
<dbReference type="STRING" id="1225127.SAMN05661030_0748"/>